<dbReference type="EMBL" id="BK032748">
    <property type="protein sequence ID" value="DAF58245.1"/>
    <property type="molecule type" value="Genomic_DNA"/>
</dbReference>
<reference evidence="2" key="1">
    <citation type="journal article" date="2021" name="Proc. Natl. Acad. Sci. U.S.A.">
        <title>A Catalog of Tens of Thousands of Viruses from Human Metagenomes Reveals Hidden Associations with Chronic Diseases.</title>
        <authorList>
            <person name="Tisza M.J."/>
            <person name="Buck C.B."/>
        </authorList>
    </citation>
    <scope>NUCLEOTIDE SEQUENCE</scope>
    <source>
        <strain evidence="2">CtMBu2</strain>
    </source>
</reference>
<accession>A0A8S5T4H7</accession>
<proteinExistence type="predicted"/>
<feature type="compositionally biased region" description="Basic and acidic residues" evidence="1">
    <location>
        <begin position="122"/>
        <end position="131"/>
    </location>
</feature>
<sequence length="141" mass="15668">MKAEMSASVKEEIMFGLQKLLALQLERSPALETLDKTGLVWMEAIGHNRSFADEDAPRFREAFVLLAARCKSWPAPAALLEVLPKRPPLPALPEPEISPEQRAENLAFLDDLLAGIRMPGSKPREEAEQHRGRFRVVGGEA</sequence>
<evidence type="ECO:0000256" key="1">
    <source>
        <dbReference type="SAM" id="MobiDB-lite"/>
    </source>
</evidence>
<feature type="region of interest" description="Disordered" evidence="1">
    <location>
        <begin position="118"/>
        <end position="141"/>
    </location>
</feature>
<evidence type="ECO:0000313" key="2">
    <source>
        <dbReference type="EMBL" id="DAF58245.1"/>
    </source>
</evidence>
<organism evidence="2">
    <name type="scientific">Siphoviridae sp. ctMBu2</name>
    <dbReference type="NCBI Taxonomy" id="2827853"/>
    <lineage>
        <taxon>Viruses</taxon>
        <taxon>Duplodnaviria</taxon>
        <taxon>Heunggongvirae</taxon>
        <taxon>Uroviricota</taxon>
        <taxon>Caudoviricetes</taxon>
    </lineage>
</organism>
<protein>
    <submittedName>
        <fullName evidence="2">Uncharacterized protein</fullName>
    </submittedName>
</protein>
<name>A0A8S5T4H7_9CAUD</name>